<feature type="transmembrane region" description="Helical" evidence="2">
    <location>
        <begin position="138"/>
        <end position="161"/>
    </location>
</feature>
<dbReference type="EMBL" id="JAPCWZ010000005">
    <property type="protein sequence ID" value="KAK8862567.1"/>
    <property type="molecule type" value="Genomic_DNA"/>
</dbReference>
<feature type="region of interest" description="Disordered" evidence="1">
    <location>
        <begin position="348"/>
        <end position="396"/>
    </location>
</feature>
<feature type="transmembrane region" description="Helical" evidence="2">
    <location>
        <begin position="71"/>
        <end position="91"/>
    </location>
</feature>
<evidence type="ECO:0000313" key="4">
    <source>
        <dbReference type="EMBL" id="KAK8862567.1"/>
    </source>
</evidence>
<dbReference type="PANTHER" id="PTHR37013">
    <property type="entry name" value="INTEGRAL MEMBRANE PROTEIN (AFU_ORTHOLOGUE AFUA_1G05950)-RELATED"/>
    <property type="match status" value="1"/>
</dbReference>
<dbReference type="PANTHER" id="PTHR37013:SF4">
    <property type="entry name" value="INTEGRAL MEMBRANE PROTEIN"/>
    <property type="match status" value="1"/>
</dbReference>
<reference evidence="4 5" key="1">
    <citation type="journal article" date="2024" name="IMA Fungus">
        <title>Apiospora arundinis, a panoply of carbohydrate-active enzymes and secondary metabolites.</title>
        <authorList>
            <person name="Sorensen T."/>
            <person name="Petersen C."/>
            <person name="Muurmann A.T."/>
            <person name="Christiansen J.V."/>
            <person name="Brundto M.L."/>
            <person name="Overgaard C.K."/>
            <person name="Boysen A.T."/>
            <person name="Wollenberg R.D."/>
            <person name="Larsen T.O."/>
            <person name="Sorensen J.L."/>
            <person name="Nielsen K.L."/>
            <person name="Sondergaard T.E."/>
        </authorList>
    </citation>
    <scope>NUCLEOTIDE SEQUENCE [LARGE SCALE GENOMIC DNA]</scope>
    <source>
        <strain evidence="4 5">AAU 773</strain>
    </source>
</reference>
<evidence type="ECO:0000259" key="3">
    <source>
        <dbReference type="Pfam" id="PF24802"/>
    </source>
</evidence>
<feature type="transmembrane region" description="Helical" evidence="2">
    <location>
        <begin position="40"/>
        <end position="62"/>
    </location>
</feature>
<feature type="transmembrane region" description="Helical" evidence="2">
    <location>
        <begin position="220"/>
        <end position="242"/>
    </location>
</feature>
<name>A0ABR2IG55_9PEZI</name>
<dbReference type="Proteomes" id="UP001390339">
    <property type="component" value="Unassembled WGS sequence"/>
</dbReference>
<dbReference type="Pfam" id="PF24802">
    <property type="entry name" value="DUF7703"/>
    <property type="match status" value="1"/>
</dbReference>
<keyword evidence="2" id="KW-0812">Transmembrane</keyword>
<proteinExistence type="predicted"/>
<dbReference type="InterPro" id="IPR056120">
    <property type="entry name" value="DUF7703"/>
</dbReference>
<feature type="domain" description="DUF7703" evidence="3">
    <location>
        <begin position="40"/>
        <end position="276"/>
    </location>
</feature>
<feature type="transmembrane region" description="Helical" evidence="2">
    <location>
        <begin position="181"/>
        <end position="199"/>
    </location>
</feature>
<feature type="region of interest" description="Disordered" evidence="1">
    <location>
        <begin position="412"/>
        <end position="436"/>
    </location>
</feature>
<evidence type="ECO:0000256" key="2">
    <source>
        <dbReference type="SAM" id="Phobius"/>
    </source>
</evidence>
<comment type="caution">
    <text evidence="4">The sequence shown here is derived from an EMBL/GenBank/DDBJ whole genome shotgun (WGS) entry which is preliminary data.</text>
</comment>
<evidence type="ECO:0000256" key="1">
    <source>
        <dbReference type="SAM" id="MobiDB-lite"/>
    </source>
</evidence>
<evidence type="ECO:0000313" key="5">
    <source>
        <dbReference type="Proteomes" id="UP001390339"/>
    </source>
</evidence>
<sequence length="436" mass="48977">MAPDLSSSTVFTRLIPRINHVDVGIGNSINPDLLTPRQRIPVVVLEAIAIWNCIELFFMIFYTQKRRRGSYFWSLVVATTGIPILATANILNNLGLTNDRILVAFLILLGWMPMVVGQAFVLYSRLHLMYLTVFQLRLVLAMIITVAVVTSVPAWVLVIASNAPSPVAHRFLLPYSIYEKIQVVLFFLEESCLSTIYLWKCYRFWSQDKLRARAKIRAMLIHLFFVHVLVLCLDISIIYFEWSGNYLIQTSYKAFVYSIKLKVEFSILSSLGNLVREKRLVEIRSQTRQQIEQEWSQMLDTNIERGHQKHKEALTSFRERRPSPLPAAAAEMMGGADSMLFETTTAPAATLPPEKAKLRSSSSDTMGGGPGDPSSSTMKNQNHTDIRGGGRANDRKLCRPVAAMPTFWEMASLSRSSKRGSSGTRGSAGSGRHCPL</sequence>
<feature type="compositionally biased region" description="Basic and acidic residues" evidence="1">
    <location>
        <begin position="382"/>
        <end position="396"/>
    </location>
</feature>
<protein>
    <submittedName>
        <fullName evidence="4">Integral membrane protein</fullName>
    </submittedName>
</protein>
<keyword evidence="5" id="KW-1185">Reference proteome</keyword>
<accession>A0ABR2IG55</accession>
<keyword evidence="2" id="KW-0472">Membrane</keyword>
<organism evidence="4 5">
    <name type="scientific">Apiospora arundinis</name>
    <dbReference type="NCBI Taxonomy" id="335852"/>
    <lineage>
        <taxon>Eukaryota</taxon>
        <taxon>Fungi</taxon>
        <taxon>Dikarya</taxon>
        <taxon>Ascomycota</taxon>
        <taxon>Pezizomycotina</taxon>
        <taxon>Sordariomycetes</taxon>
        <taxon>Xylariomycetidae</taxon>
        <taxon>Amphisphaeriales</taxon>
        <taxon>Apiosporaceae</taxon>
        <taxon>Apiospora</taxon>
    </lineage>
</organism>
<gene>
    <name evidence="4" type="ORF">PGQ11_008802</name>
</gene>
<feature type="transmembrane region" description="Helical" evidence="2">
    <location>
        <begin position="103"/>
        <end position="126"/>
    </location>
</feature>
<keyword evidence="2" id="KW-1133">Transmembrane helix</keyword>